<proteinExistence type="predicted"/>
<keyword evidence="3" id="KW-1185">Reference proteome</keyword>
<name>B4UN47_CANGA</name>
<accession>B4UN47</accession>
<dbReference type="KEGG" id="cgr:9488041"/>
<dbReference type="HOGENOM" id="CLU_2867455_0_0_1"/>
<protein>
    <submittedName>
        <fullName evidence="2">Uncharacterized protein</fullName>
    </submittedName>
</protein>
<sequence length="64" mass="6695">MGIEGSQGSGQRKELACPANASLPGSSLLTIPSTLGPYHKPVLHGMGTEVSHCKALRFFRSEVG</sequence>
<evidence type="ECO:0000313" key="2">
    <source>
        <dbReference type="EMBL" id="CAR58063.1"/>
    </source>
</evidence>
<gene>
    <name evidence="1 2" type="ordered locus">CAGL0L04836g</name>
</gene>
<dbReference type="AlphaFoldDB" id="B4UN47"/>
<reference evidence="2 3" key="1">
    <citation type="journal article" date="2004" name="Nature">
        <title>Genome evolution in yeasts.</title>
        <authorList>
            <consortium name="Genolevures"/>
            <person name="Dujon B."/>
            <person name="Sherman D."/>
            <person name="Fischer G."/>
            <person name="Durrens P."/>
            <person name="Casaregola S."/>
            <person name="Lafontaine I."/>
            <person name="de Montigny J."/>
            <person name="Marck C."/>
            <person name="Neuveglise C."/>
            <person name="Talla E."/>
            <person name="Goffard N."/>
            <person name="Frangeul L."/>
            <person name="Aigle M."/>
            <person name="Anthouard V."/>
            <person name="Babour A."/>
            <person name="Barbe V."/>
            <person name="Barnay S."/>
            <person name="Blanchin S."/>
            <person name="Beckerich J.M."/>
            <person name="Beyne E."/>
            <person name="Bleykasten C."/>
            <person name="Boisrame A."/>
            <person name="Boyer J."/>
            <person name="Cattolico L."/>
            <person name="Confanioleri F."/>
            <person name="de Daruvar A."/>
            <person name="Despons L."/>
            <person name="Fabre E."/>
            <person name="Fairhead C."/>
            <person name="Ferry-Dumazet H."/>
            <person name="Groppi A."/>
            <person name="Hantraye F."/>
            <person name="Hennequin C."/>
            <person name="Jauniaux N."/>
            <person name="Joyet P."/>
            <person name="Kachouri R."/>
            <person name="Kerrest A."/>
            <person name="Koszul R."/>
            <person name="Lemaire M."/>
            <person name="Lesur I."/>
            <person name="Ma L."/>
            <person name="Muller H."/>
            <person name="Nicaud J.M."/>
            <person name="Nikolski M."/>
            <person name="Oztas S."/>
            <person name="Ozier-Kalogeropoulos O."/>
            <person name="Pellenz S."/>
            <person name="Potier S."/>
            <person name="Richard G.F."/>
            <person name="Straub M.L."/>
            <person name="Suleau A."/>
            <person name="Swennene D."/>
            <person name="Tekaia F."/>
            <person name="Wesolowski-Louvel M."/>
            <person name="Westhof E."/>
            <person name="Wirth B."/>
            <person name="Zeniou-Meyer M."/>
            <person name="Zivanovic I."/>
            <person name="Bolotin-Fukuhara M."/>
            <person name="Thierry A."/>
            <person name="Bouchier C."/>
            <person name="Caudron B."/>
            <person name="Scarpelli C."/>
            <person name="Gaillardin C."/>
            <person name="Weissenbach J."/>
            <person name="Wincker P."/>
            <person name="Souciet J.L."/>
        </authorList>
    </citation>
    <scope>NUCLEOTIDE SEQUENCE [LARGE SCALE GENOMIC DNA]</scope>
    <source>
        <strain evidence="3">ATCC 2001 / BCRC 20586 / JCM 3761 / NBRC 0622 / NRRL Y-65 / CBS 138</strain>
    </source>
</reference>
<organism evidence="2 3">
    <name type="scientific">Candida glabrata (strain ATCC 2001 / BCRC 20586 / JCM 3761 / NBRC 0622 / NRRL Y-65 / CBS 138)</name>
    <name type="common">Yeast</name>
    <name type="synonym">Nakaseomyces glabratus</name>
    <dbReference type="NCBI Taxonomy" id="284593"/>
    <lineage>
        <taxon>Eukaryota</taxon>
        <taxon>Fungi</taxon>
        <taxon>Dikarya</taxon>
        <taxon>Ascomycota</taxon>
        <taxon>Saccharomycotina</taxon>
        <taxon>Saccharomycetes</taxon>
        <taxon>Saccharomycetales</taxon>
        <taxon>Saccharomycetaceae</taxon>
        <taxon>Nakaseomyces</taxon>
    </lineage>
</organism>
<dbReference type="InParanoid" id="B4UN47"/>
<dbReference type="EMBL" id="CR380958">
    <property type="protein sequence ID" value="CAR58063.1"/>
    <property type="molecule type" value="Genomic_DNA"/>
</dbReference>
<dbReference type="Proteomes" id="UP000002428">
    <property type="component" value="Chromosome L"/>
</dbReference>
<dbReference type="RefSeq" id="XP_002999590.1">
    <property type="nucleotide sequence ID" value="XM_002999544.1"/>
</dbReference>
<evidence type="ECO:0000313" key="1">
    <source>
        <dbReference type="CGD" id="CAL0135946"/>
    </source>
</evidence>
<dbReference type="VEuPathDB" id="FungiDB:CAGL0L04836g"/>
<evidence type="ECO:0000313" key="3">
    <source>
        <dbReference type="Proteomes" id="UP000002428"/>
    </source>
</evidence>
<dbReference type="CGD" id="CAL0135946">
    <property type="gene designation" value="CAGL0L04836g"/>
</dbReference>